<proteinExistence type="predicted"/>
<dbReference type="AlphaFoldDB" id="A0A2G5UWJ8"/>
<evidence type="ECO:0000256" key="1">
    <source>
        <dbReference type="SAM" id="SignalP"/>
    </source>
</evidence>
<reference evidence="3" key="1">
    <citation type="submission" date="2017-10" db="EMBL/GenBank/DDBJ databases">
        <title>Rapid genome shrinkage in a self-fertile nematode reveals novel sperm competition proteins.</title>
        <authorList>
            <person name="Yin D."/>
            <person name="Schwarz E.M."/>
            <person name="Thomas C.G."/>
            <person name="Felde R.L."/>
            <person name="Korf I.F."/>
            <person name="Cutter A.D."/>
            <person name="Schartner C.M."/>
            <person name="Ralston E.J."/>
            <person name="Meyer B.J."/>
            <person name="Haag E.S."/>
        </authorList>
    </citation>
    <scope>NUCLEOTIDE SEQUENCE [LARGE SCALE GENOMIC DNA]</scope>
    <source>
        <strain evidence="3">JU1422</strain>
    </source>
</reference>
<protein>
    <recommendedName>
        <fullName evidence="4">C-type lectin domain-containing protein</fullName>
    </recommendedName>
</protein>
<evidence type="ECO:0000313" key="2">
    <source>
        <dbReference type="EMBL" id="PIC43935.1"/>
    </source>
</evidence>
<feature type="signal peptide" evidence="1">
    <location>
        <begin position="1"/>
        <end position="17"/>
    </location>
</feature>
<dbReference type="OrthoDB" id="5885088at2759"/>
<accession>A0A2G5UWJ8</accession>
<dbReference type="SUPFAM" id="SSF56436">
    <property type="entry name" value="C-type lectin-like"/>
    <property type="match status" value="1"/>
</dbReference>
<dbReference type="EMBL" id="PDUG01000002">
    <property type="protein sequence ID" value="PIC43935.1"/>
    <property type="molecule type" value="Genomic_DNA"/>
</dbReference>
<comment type="caution">
    <text evidence="2">The sequence shown here is derived from an EMBL/GenBank/DDBJ whole genome shotgun (WGS) entry which is preliminary data.</text>
</comment>
<dbReference type="Proteomes" id="UP000230233">
    <property type="component" value="Chromosome II"/>
</dbReference>
<sequence>MILLLIFPLIFFTEGSALCPKDFLLFKRTPTAKNNFTKEYCVGFIPFFDMNFREDARSVCAFMESSLALPENQQELDAIKRLKGNYSIAVDGEYSTHCKARLYREEFGRPPYYNFEKGECNPKNDLFVFDDPNTDPTFFKNSFPAWVGVPRRGYNAIHIGDSEVKLYRAPSCVMMEADGWFAIEHCTRNPRNDEKDTLHEYLGVLCGVHPRYPK</sequence>
<evidence type="ECO:0008006" key="4">
    <source>
        <dbReference type="Google" id="ProtNLM"/>
    </source>
</evidence>
<keyword evidence="1" id="KW-0732">Signal</keyword>
<keyword evidence="3" id="KW-1185">Reference proteome</keyword>
<name>A0A2G5UWJ8_9PELO</name>
<dbReference type="InterPro" id="IPR016187">
    <property type="entry name" value="CTDL_fold"/>
</dbReference>
<evidence type="ECO:0000313" key="3">
    <source>
        <dbReference type="Proteomes" id="UP000230233"/>
    </source>
</evidence>
<feature type="chain" id="PRO_5013673880" description="C-type lectin domain-containing protein" evidence="1">
    <location>
        <begin position="18"/>
        <end position="214"/>
    </location>
</feature>
<organism evidence="2 3">
    <name type="scientific">Caenorhabditis nigoni</name>
    <dbReference type="NCBI Taxonomy" id="1611254"/>
    <lineage>
        <taxon>Eukaryota</taxon>
        <taxon>Metazoa</taxon>
        <taxon>Ecdysozoa</taxon>
        <taxon>Nematoda</taxon>
        <taxon>Chromadorea</taxon>
        <taxon>Rhabditida</taxon>
        <taxon>Rhabditina</taxon>
        <taxon>Rhabditomorpha</taxon>
        <taxon>Rhabditoidea</taxon>
        <taxon>Rhabditidae</taxon>
        <taxon>Peloderinae</taxon>
        <taxon>Caenorhabditis</taxon>
    </lineage>
</organism>
<dbReference type="STRING" id="1611254.A0A2G5UWJ8"/>
<gene>
    <name evidence="2" type="primary">Cnig_chr_II.g4487</name>
    <name evidence="2" type="ORF">B9Z55_004487</name>
</gene>